<organism evidence="1">
    <name type="scientific">Anguilla anguilla</name>
    <name type="common">European freshwater eel</name>
    <name type="synonym">Muraena anguilla</name>
    <dbReference type="NCBI Taxonomy" id="7936"/>
    <lineage>
        <taxon>Eukaryota</taxon>
        <taxon>Metazoa</taxon>
        <taxon>Chordata</taxon>
        <taxon>Craniata</taxon>
        <taxon>Vertebrata</taxon>
        <taxon>Euteleostomi</taxon>
        <taxon>Actinopterygii</taxon>
        <taxon>Neopterygii</taxon>
        <taxon>Teleostei</taxon>
        <taxon>Anguilliformes</taxon>
        <taxon>Anguillidae</taxon>
        <taxon>Anguilla</taxon>
    </lineage>
</organism>
<dbReference type="AlphaFoldDB" id="A0A0E9RS28"/>
<reference evidence="1" key="2">
    <citation type="journal article" date="2015" name="Fish Shellfish Immunol.">
        <title>Early steps in the European eel (Anguilla anguilla)-Vibrio vulnificus interaction in the gills: Role of the RtxA13 toxin.</title>
        <authorList>
            <person name="Callol A."/>
            <person name="Pajuelo D."/>
            <person name="Ebbesson L."/>
            <person name="Teles M."/>
            <person name="MacKenzie S."/>
            <person name="Amaro C."/>
        </authorList>
    </citation>
    <scope>NUCLEOTIDE SEQUENCE</scope>
</reference>
<protein>
    <submittedName>
        <fullName evidence="1">Uncharacterized protein</fullName>
    </submittedName>
</protein>
<evidence type="ECO:0000313" key="1">
    <source>
        <dbReference type="EMBL" id="JAH31195.1"/>
    </source>
</evidence>
<dbReference type="EMBL" id="GBXM01077382">
    <property type="protein sequence ID" value="JAH31195.1"/>
    <property type="molecule type" value="Transcribed_RNA"/>
</dbReference>
<reference evidence="1" key="1">
    <citation type="submission" date="2014-11" db="EMBL/GenBank/DDBJ databases">
        <authorList>
            <person name="Amaro Gonzalez C."/>
        </authorList>
    </citation>
    <scope>NUCLEOTIDE SEQUENCE</scope>
</reference>
<name>A0A0E9RS28_ANGAN</name>
<sequence>MFSLGLCFRDAACQSNGTTVFKNSSFALKLVY</sequence>
<accession>A0A0E9RS28</accession>
<proteinExistence type="predicted"/>